<evidence type="ECO:0000313" key="9">
    <source>
        <dbReference type="EMBL" id="RHZ17997.1"/>
    </source>
</evidence>
<dbReference type="GO" id="GO:0003887">
    <property type="term" value="F:DNA-directed DNA polymerase activity"/>
    <property type="evidence" value="ECO:0007669"/>
    <property type="project" value="UniProtKB-EC"/>
</dbReference>
<dbReference type="EMBL" id="QUTA01007637">
    <property type="protein sequence ID" value="RHY06360.1"/>
    <property type="molecule type" value="Genomic_DNA"/>
</dbReference>
<dbReference type="EMBL" id="QUTF01013407">
    <property type="protein sequence ID" value="RHZ17997.1"/>
    <property type="molecule type" value="Genomic_DNA"/>
</dbReference>
<evidence type="ECO:0000256" key="1">
    <source>
        <dbReference type="ARBA" id="ARBA00049244"/>
    </source>
</evidence>
<evidence type="ECO:0000313" key="16">
    <source>
        <dbReference type="Proteomes" id="UP000286510"/>
    </source>
</evidence>
<organism evidence="4 13">
    <name type="scientific">Aphanomyces astaci</name>
    <name type="common">Crayfish plague agent</name>
    <dbReference type="NCBI Taxonomy" id="112090"/>
    <lineage>
        <taxon>Eukaryota</taxon>
        <taxon>Sar</taxon>
        <taxon>Stramenopiles</taxon>
        <taxon>Oomycota</taxon>
        <taxon>Saprolegniomycetes</taxon>
        <taxon>Saprolegniales</taxon>
        <taxon>Verrucalvaceae</taxon>
        <taxon>Aphanomyces</taxon>
    </lineage>
</organism>
<comment type="caution">
    <text evidence="4">The sequence shown here is derived from an EMBL/GenBank/DDBJ whole genome shotgun (WGS) entry which is preliminary data.</text>
</comment>
<dbReference type="GO" id="GO:0000724">
    <property type="term" value="P:double-strand break repair via homologous recombination"/>
    <property type="evidence" value="ECO:0007669"/>
    <property type="project" value="TreeGrafter"/>
</dbReference>
<evidence type="ECO:0000259" key="2">
    <source>
        <dbReference type="Pfam" id="PF24055"/>
    </source>
</evidence>
<evidence type="ECO:0000313" key="13">
    <source>
        <dbReference type="Proteomes" id="UP000266239"/>
    </source>
</evidence>
<dbReference type="Proteomes" id="UP000265716">
    <property type="component" value="Unassembled WGS sequence"/>
</dbReference>
<dbReference type="VEuPathDB" id="FungiDB:H257_12611"/>
<evidence type="ECO:0000313" key="6">
    <source>
        <dbReference type="EMBL" id="RHY43567.1"/>
    </source>
</evidence>
<evidence type="ECO:0000313" key="11">
    <source>
        <dbReference type="Proteomes" id="UP000265716"/>
    </source>
</evidence>
<dbReference type="EMBL" id="QUSZ01009566">
    <property type="protein sequence ID" value="RHX98961.1"/>
    <property type="molecule type" value="Genomic_DNA"/>
</dbReference>
<dbReference type="Proteomes" id="UP000266196">
    <property type="component" value="Unassembled WGS sequence"/>
</dbReference>
<dbReference type="Pfam" id="PF24055">
    <property type="entry name" value="POL3_N"/>
    <property type="match status" value="1"/>
</dbReference>
<protein>
    <recommendedName>
        <fullName evidence="2">DNA polymerase delta/zeta catalytic subunit N-terminal domain-containing protein</fullName>
    </recommendedName>
</protein>
<evidence type="ECO:0000313" key="3">
    <source>
        <dbReference type="EMBL" id="RHX98961.1"/>
    </source>
</evidence>
<evidence type="ECO:0000313" key="7">
    <source>
        <dbReference type="EMBL" id="RHY72218.1"/>
    </source>
</evidence>
<feature type="domain" description="DNA polymerase delta/zeta catalytic subunit N-terminal" evidence="2">
    <location>
        <begin position="12"/>
        <end position="42"/>
    </location>
</feature>
<dbReference type="EMBL" id="QUTE01022439">
    <property type="protein sequence ID" value="RHY82167.1"/>
    <property type="molecule type" value="Genomic_DNA"/>
</dbReference>
<dbReference type="Proteomes" id="UP000266643">
    <property type="component" value="Unassembled WGS sequence"/>
</dbReference>
<dbReference type="GO" id="GO:0005634">
    <property type="term" value="C:nucleus"/>
    <property type="evidence" value="ECO:0007669"/>
    <property type="project" value="TreeGrafter"/>
</dbReference>
<dbReference type="EMBL" id="QUTB01008079">
    <property type="protein sequence ID" value="RHY43567.1"/>
    <property type="molecule type" value="Genomic_DNA"/>
</dbReference>
<dbReference type="GO" id="GO:0042276">
    <property type="term" value="P:error-prone translesion synthesis"/>
    <property type="evidence" value="ECO:0007669"/>
    <property type="project" value="TreeGrafter"/>
</dbReference>
<proteinExistence type="predicted"/>
<gene>
    <name evidence="4" type="ORF">DYB25_009779</name>
    <name evidence="9" type="ORF">DYB26_007793</name>
    <name evidence="5" type="ORF">DYB30_000479</name>
    <name evidence="8" type="ORF">DYB31_005666</name>
    <name evidence="6" type="ORF">DYB34_006319</name>
    <name evidence="3" type="ORF">DYB36_006873</name>
    <name evidence="7" type="ORF">DYB38_001823</name>
</gene>
<dbReference type="Proteomes" id="UP000286510">
    <property type="component" value="Unassembled WGS sequence"/>
</dbReference>
<dbReference type="Proteomes" id="UP000266239">
    <property type="component" value="Unassembled WGS sequence"/>
</dbReference>
<dbReference type="AlphaFoldDB" id="A0A397AF09"/>
<evidence type="ECO:0000313" key="4">
    <source>
        <dbReference type="EMBL" id="RHY06360.1"/>
    </source>
</evidence>
<accession>A0A397AF09</accession>
<evidence type="ECO:0000313" key="12">
    <source>
        <dbReference type="Proteomes" id="UP000266196"/>
    </source>
</evidence>
<dbReference type="EMBL" id="QUTC01002960">
    <property type="protein sequence ID" value="RHY72218.1"/>
    <property type="molecule type" value="Genomic_DNA"/>
</dbReference>
<name>A0A397AF09_APHAT</name>
<dbReference type="InterPro" id="IPR056435">
    <property type="entry name" value="DPOD/Z_N"/>
</dbReference>
<dbReference type="InterPro" id="IPR030559">
    <property type="entry name" value="PolZ_Rev3"/>
</dbReference>
<evidence type="ECO:0000313" key="5">
    <source>
        <dbReference type="EMBL" id="RHY39575.1"/>
    </source>
</evidence>
<dbReference type="GO" id="GO:0016035">
    <property type="term" value="C:zeta DNA polymerase complex"/>
    <property type="evidence" value="ECO:0007669"/>
    <property type="project" value="InterPro"/>
</dbReference>
<dbReference type="Gene3D" id="3.30.342.10">
    <property type="entry name" value="DNA Polymerase, chain B, domain 1"/>
    <property type="match status" value="1"/>
</dbReference>
<evidence type="ECO:0000313" key="14">
    <source>
        <dbReference type="Proteomes" id="UP000266643"/>
    </source>
</evidence>
<evidence type="ECO:0000313" key="8">
    <source>
        <dbReference type="EMBL" id="RHY82167.1"/>
    </source>
</evidence>
<dbReference type="SUPFAM" id="SSF53098">
    <property type="entry name" value="Ribonuclease H-like"/>
    <property type="match status" value="1"/>
</dbReference>
<sequence>MSNNPIPHTSTQLAVVKGVPFYGYHASEVLFIKVFLYDPAMMSRIVQVVESGLVTQRTFQPYEAHIPYLLQGMNYLNLRDFKVCFFYCSLDFAYRVL</sequence>
<evidence type="ECO:0000313" key="15">
    <source>
        <dbReference type="Proteomes" id="UP000283543"/>
    </source>
</evidence>
<dbReference type="InterPro" id="IPR012337">
    <property type="entry name" value="RNaseH-like_sf"/>
</dbReference>
<dbReference type="PANTHER" id="PTHR45812">
    <property type="entry name" value="DNA POLYMERASE ZETA CATALYTIC SUBUNIT"/>
    <property type="match status" value="1"/>
</dbReference>
<dbReference type="PANTHER" id="PTHR45812:SF1">
    <property type="entry name" value="DNA POLYMERASE ZETA CATALYTIC SUBUNIT"/>
    <property type="match status" value="1"/>
</dbReference>
<reference evidence="10 11" key="1">
    <citation type="submission" date="2018-08" db="EMBL/GenBank/DDBJ databases">
        <title>Aphanomyces genome sequencing and annotation.</title>
        <authorList>
            <person name="Minardi D."/>
            <person name="Oidtmann B."/>
            <person name="Van Der Giezen M."/>
            <person name="Studholme D.J."/>
        </authorList>
    </citation>
    <scope>NUCLEOTIDE SEQUENCE [LARGE SCALE GENOMIC DNA]</scope>
    <source>
        <strain evidence="8 12">197901</strain>
        <strain evidence="5 14">D2</strain>
        <strain evidence="9 16">FDL457</strain>
        <strain evidence="3 10">Kv</strain>
        <strain evidence="7 11">SA</strain>
        <strain evidence="6 15">Si</strain>
        <strain evidence="4 13">Yx</strain>
    </source>
</reference>
<dbReference type="EMBL" id="QUTD01011643">
    <property type="protein sequence ID" value="RHY39575.1"/>
    <property type="molecule type" value="Genomic_DNA"/>
</dbReference>
<evidence type="ECO:0000313" key="10">
    <source>
        <dbReference type="Proteomes" id="UP000265427"/>
    </source>
</evidence>
<dbReference type="Proteomes" id="UP000265427">
    <property type="component" value="Unassembled WGS sequence"/>
</dbReference>
<dbReference type="Proteomes" id="UP000283543">
    <property type="component" value="Unassembled WGS sequence"/>
</dbReference>
<comment type="catalytic activity">
    <reaction evidence="1">
        <text>DNA(n) + a 2'-deoxyribonucleoside 5'-triphosphate = DNA(n+1) + diphosphate</text>
        <dbReference type="Rhea" id="RHEA:22508"/>
        <dbReference type="Rhea" id="RHEA-COMP:17339"/>
        <dbReference type="Rhea" id="RHEA-COMP:17340"/>
        <dbReference type="ChEBI" id="CHEBI:33019"/>
        <dbReference type="ChEBI" id="CHEBI:61560"/>
        <dbReference type="ChEBI" id="CHEBI:173112"/>
        <dbReference type="EC" id="2.7.7.7"/>
    </reaction>
</comment>